<evidence type="ECO:0000313" key="1">
    <source>
        <dbReference type="EMBL" id="OXA47397.1"/>
    </source>
</evidence>
<keyword evidence="2" id="KW-1185">Reference proteome</keyword>
<dbReference type="Proteomes" id="UP000198287">
    <property type="component" value="Unassembled WGS sequence"/>
</dbReference>
<comment type="caution">
    <text evidence="1">The sequence shown here is derived from an EMBL/GenBank/DDBJ whole genome shotgun (WGS) entry which is preliminary data.</text>
</comment>
<accession>A0A226DRV0</accession>
<organism evidence="1 2">
    <name type="scientific">Folsomia candida</name>
    <name type="common">Springtail</name>
    <dbReference type="NCBI Taxonomy" id="158441"/>
    <lineage>
        <taxon>Eukaryota</taxon>
        <taxon>Metazoa</taxon>
        <taxon>Ecdysozoa</taxon>
        <taxon>Arthropoda</taxon>
        <taxon>Hexapoda</taxon>
        <taxon>Collembola</taxon>
        <taxon>Entomobryomorpha</taxon>
        <taxon>Isotomoidea</taxon>
        <taxon>Isotomidae</taxon>
        <taxon>Proisotominae</taxon>
        <taxon>Folsomia</taxon>
    </lineage>
</organism>
<gene>
    <name evidence="1" type="ORF">Fcan01_18013</name>
</gene>
<dbReference type="OrthoDB" id="7698488at2759"/>
<sequence length="311" mass="35469">MELQNFNVIDNVLEGLNLGQYKEVLKENSIDHSLLKILHQSGTLVANLIEIIPSFGHRLQILGALNNQFVDPQFEIILDPETLPATNSASENNSPPYNPAFNLTDFTTPSTSLPVEKRSRKRKLIQDTDPHILDIKSILKKSDIDSHTTYGHQIINATDSRQPISYSLRKKLVSVSCTSLMNKINSARPSTDHRRQLAECVIDQLFHFMPEAESNNLKIQNDFNHLYPLAADNLFSKWDNISEKMMQYGQLIKRTVEGLNISSTEAESKPMIAAFFLLSFLIRPKNRRASLLDSVDSFIKVRKEHEYQDFM</sequence>
<name>A0A226DRV0_FOLCA</name>
<dbReference type="InterPro" id="IPR013761">
    <property type="entry name" value="SAM/pointed_sf"/>
</dbReference>
<protein>
    <submittedName>
        <fullName evidence="1">Uncharacterized protein</fullName>
    </submittedName>
</protein>
<dbReference type="AlphaFoldDB" id="A0A226DRV0"/>
<dbReference type="CDD" id="cd09487">
    <property type="entry name" value="SAM_superfamily"/>
    <property type="match status" value="1"/>
</dbReference>
<dbReference type="Gene3D" id="1.10.150.50">
    <property type="entry name" value="Transcription Factor, Ets-1"/>
    <property type="match status" value="1"/>
</dbReference>
<dbReference type="EMBL" id="LNIX01000013">
    <property type="protein sequence ID" value="OXA47397.1"/>
    <property type="molecule type" value="Genomic_DNA"/>
</dbReference>
<evidence type="ECO:0000313" key="2">
    <source>
        <dbReference type="Proteomes" id="UP000198287"/>
    </source>
</evidence>
<proteinExistence type="predicted"/>
<reference evidence="1 2" key="1">
    <citation type="submission" date="2015-12" db="EMBL/GenBank/DDBJ databases">
        <title>The genome of Folsomia candida.</title>
        <authorList>
            <person name="Faddeeva A."/>
            <person name="Derks M.F."/>
            <person name="Anvar Y."/>
            <person name="Smit S."/>
            <person name="Van Straalen N."/>
            <person name="Roelofs D."/>
        </authorList>
    </citation>
    <scope>NUCLEOTIDE SEQUENCE [LARGE SCALE GENOMIC DNA]</scope>
    <source>
        <strain evidence="1 2">VU population</strain>
        <tissue evidence="1">Whole body</tissue>
    </source>
</reference>